<evidence type="ECO:0000259" key="5">
    <source>
        <dbReference type="Pfam" id="PF03968"/>
    </source>
</evidence>
<dbReference type="Proteomes" id="UP000246964">
    <property type="component" value="Unassembled WGS sequence"/>
</dbReference>
<comment type="caution">
    <text evidence="7">The sequence shown here is derived from an EMBL/GenBank/DDBJ whole genome shotgun (WGS) entry which is preliminary data.</text>
</comment>
<dbReference type="InterPro" id="IPR050218">
    <property type="entry name" value="LptD"/>
</dbReference>
<dbReference type="Pfam" id="PF03968">
    <property type="entry name" value="LptD_N"/>
    <property type="match status" value="1"/>
</dbReference>
<comment type="similarity">
    <text evidence="4">Belongs to the LptD family.</text>
</comment>
<comment type="caution">
    <text evidence="4">Lacks conserved residue(s) required for the propagation of feature annotation.</text>
</comment>
<comment type="subcellular location">
    <subcellularLocation>
        <location evidence="4">Cell outer membrane</location>
    </subcellularLocation>
</comment>
<evidence type="ECO:0000313" key="7">
    <source>
        <dbReference type="EMBL" id="PWW13373.1"/>
    </source>
</evidence>
<dbReference type="GO" id="GO:0043165">
    <property type="term" value="P:Gram-negative-bacterium-type cell outer membrane assembly"/>
    <property type="evidence" value="ECO:0007669"/>
    <property type="project" value="UniProtKB-UniRule"/>
</dbReference>
<evidence type="ECO:0000256" key="2">
    <source>
        <dbReference type="ARBA" id="ARBA00023136"/>
    </source>
</evidence>
<keyword evidence="2 4" id="KW-0472">Membrane</keyword>
<dbReference type="EMBL" id="QGTT01000006">
    <property type="protein sequence ID" value="PWW13373.1"/>
    <property type="molecule type" value="Genomic_DNA"/>
</dbReference>
<dbReference type="AlphaFoldDB" id="A0A317Q9T3"/>
<keyword evidence="3 4" id="KW-0998">Cell outer membrane</keyword>
<accession>A0A317Q9T3</accession>
<feature type="signal peptide" evidence="4">
    <location>
        <begin position="1"/>
        <end position="22"/>
    </location>
</feature>
<evidence type="ECO:0000256" key="1">
    <source>
        <dbReference type="ARBA" id="ARBA00022729"/>
    </source>
</evidence>
<dbReference type="GO" id="GO:0009279">
    <property type="term" value="C:cell outer membrane"/>
    <property type="evidence" value="ECO:0007669"/>
    <property type="project" value="UniProtKB-SubCell"/>
</dbReference>
<dbReference type="Pfam" id="PF04453">
    <property type="entry name" value="LptD"/>
    <property type="match status" value="1"/>
</dbReference>
<dbReference type="GO" id="GO:1990351">
    <property type="term" value="C:transporter complex"/>
    <property type="evidence" value="ECO:0007669"/>
    <property type="project" value="TreeGrafter"/>
</dbReference>
<protein>
    <recommendedName>
        <fullName evidence="4">LPS-assembly protein LptD</fullName>
    </recommendedName>
</protein>
<comment type="subunit">
    <text evidence="4">Component of the lipopolysaccharide transport and assembly complex. Interacts with LptE and LptA.</text>
</comment>
<dbReference type="OrthoDB" id="9760225at2"/>
<dbReference type="GO" id="GO:0015920">
    <property type="term" value="P:lipopolysaccharide transport"/>
    <property type="evidence" value="ECO:0007669"/>
    <property type="project" value="InterPro"/>
</dbReference>
<sequence precursor="true">MSKLLQTWVWAIGLCSIAPVWAQSAQPKQPLPMGVCPLPTELFQTPIEPIANLPKGAIGVRSERSDLDYRTEVASFFGDVEVQLDNQQLRTEQAQINQQSGAINASGRTRYTNGYVQVESENFRLNSAENQAYISGAQYQLVASGARGKADILSLSPQSVRLEGSTFTTCPTTDPAWQLSARTISLNEDEAFGEAWHAKFELFGVPVVYIPYMSFPITDERKSGFLFPTVRSSQKNGFELEVPYYINIAPHMDATITPRYMAERGLQMQGEFRFLTASSRGQYNLALLENDSSRTGDNSRFLWRVEQEHTWGENWRAYANGTFISDDDYLNDFGSDFAGRADAQLYRHVQVDYLSEQWQVTLRSEDFELLGNFRSPYRTLPQISSYYTYTGPFGLDFDVFSELSHFRNQELSSDYATRLHLEPQVRFSLEQPGFDWLAELGYAYTYYDQNEDLDRGLQENPSRGMMNFRWRGRLNFERQLEINGASYQQTLQPQIQYLYTPYRDQAGIGIYDSTLMQDDYQGLFRARRFSGLDRIADANQVAVGASTSLFDSQARELARLSLAQIYYFSDSETQLLEQQGAIAADRSDLAIETRFRLNNRWYVDSAIQYDMELNSTRKSQTSVEYRKDSKNLMQVSHRTVTSILDDNIEQIGMLGVVELSPRWQLASNWYYDLHHNRTNDALIALQYSDCCWAMRVSAYRRIDRSFEFFNGQPVIGEPEFDTGVSFQFIIKGLGSDNQSLLDLLEQSLFGYRQPFHLSN</sequence>
<feature type="domain" description="LptD C-terminal" evidence="6">
    <location>
        <begin position="299"/>
        <end position="669"/>
    </location>
</feature>
<evidence type="ECO:0000259" key="6">
    <source>
        <dbReference type="Pfam" id="PF04453"/>
    </source>
</evidence>
<proteinExistence type="inferred from homology"/>
<reference evidence="7 8" key="1">
    <citation type="submission" date="2018-05" db="EMBL/GenBank/DDBJ databases">
        <title>Freshwater and sediment microbial communities from various areas in North America, analyzing microbe dynamics in response to fracking.</title>
        <authorList>
            <person name="Lamendella R."/>
        </authorList>
    </citation>
    <scope>NUCLEOTIDE SEQUENCE [LARGE SCALE GENOMIC DNA]</scope>
    <source>
        <strain evidence="7 8">125B1</strain>
    </source>
</reference>
<keyword evidence="8" id="KW-1185">Reference proteome</keyword>
<evidence type="ECO:0000256" key="4">
    <source>
        <dbReference type="HAMAP-Rule" id="MF_01411"/>
    </source>
</evidence>
<dbReference type="PANTHER" id="PTHR30189">
    <property type="entry name" value="LPS-ASSEMBLY PROTEIN"/>
    <property type="match status" value="1"/>
</dbReference>
<dbReference type="InterPro" id="IPR005653">
    <property type="entry name" value="OstA-like_N"/>
</dbReference>
<organism evidence="7 8">
    <name type="scientific">Pseudidiomarina maritima</name>
    <dbReference type="NCBI Taxonomy" id="519453"/>
    <lineage>
        <taxon>Bacteria</taxon>
        <taxon>Pseudomonadati</taxon>
        <taxon>Pseudomonadota</taxon>
        <taxon>Gammaproteobacteria</taxon>
        <taxon>Alteromonadales</taxon>
        <taxon>Idiomarinaceae</taxon>
        <taxon>Pseudidiomarina</taxon>
    </lineage>
</organism>
<feature type="chain" id="PRO_5016471030" description="LPS-assembly protein LptD" evidence="4">
    <location>
        <begin position="23"/>
        <end position="759"/>
    </location>
</feature>
<comment type="function">
    <text evidence="4">Together with LptE, is involved in the assembly of lipopolysaccharide (LPS) at the surface of the outer membrane.</text>
</comment>
<feature type="domain" description="Organic solvent tolerance-like N-terminal" evidence="5">
    <location>
        <begin position="60"/>
        <end position="190"/>
    </location>
</feature>
<dbReference type="InterPro" id="IPR007543">
    <property type="entry name" value="LptD_C"/>
</dbReference>
<name>A0A317Q9T3_9GAMM</name>
<dbReference type="HAMAP" id="MF_01411">
    <property type="entry name" value="LPS_assembly_LptD"/>
    <property type="match status" value="1"/>
</dbReference>
<evidence type="ECO:0000256" key="3">
    <source>
        <dbReference type="ARBA" id="ARBA00023237"/>
    </source>
</evidence>
<keyword evidence="1 4" id="KW-0732">Signal</keyword>
<gene>
    <name evidence="4" type="primary">lptD</name>
    <name evidence="7" type="ORF">DET45_10687</name>
</gene>
<dbReference type="InterPro" id="IPR020889">
    <property type="entry name" value="LipoPS_assembly_LptD"/>
</dbReference>
<dbReference type="PANTHER" id="PTHR30189:SF1">
    <property type="entry name" value="LPS-ASSEMBLY PROTEIN LPTD"/>
    <property type="match status" value="1"/>
</dbReference>
<dbReference type="RefSeq" id="WP_110075870.1">
    <property type="nucleotide sequence ID" value="NZ_QGTT01000006.1"/>
</dbReference>
<evidence type="ECO:0000313" key="8">
    <source>
        <dbReference type="Proteomes" id="UP000246964"/>
    </source>
</evidence>